<dbReference type="EMBL" id="JAVREP010000009">
    <property type="protein sequence ID" value="MDT0329703.1"/>
    <property type="molecule type" value="Genomic_DNA"/>
</dbReference>
<sequence length="113" mass="11390">MRVKSTLLITAAMAAMFFGATPAFAEDETPSEGVSAAPTAVPSPGQDPADPVAPSPGDDLADPVAPSPGDDLADPKEESDAPSEWDTSGLNPDGSPIWAGPASPIEQDPNYTG</sequence>
<name>A0ABU2MAK2_9ACTN</name>
<keyword evidence="4" id="KW-1185">Reference proteome</keyword>
<dbReference type="RefSeq" id="WP_311512336.1">
    <property type="nucleotide sequence ID" value="NZ_JAVREP010000009.1"/>
</dbReference>
<keyword evidence="2" id="KW-0732">Signal</keyword>
<proteinExistence type="predicted"/>
<accession>A0ABU2MAK2</accession>
<evidence type="ECO:0000256" key="2">
    <source>
        <dbReference type="SAM" id="SignalP"/>
    </source>
</evidence>
<feature type="signal peptide" evidence="2">
    <location>
        <begin position="1"/>
        <end position="25"/>
    </location>
</feature>
<feature type="chain" id="PRO_5045291831" evidence="2">
    <location>
        <begin position="26"/>
        <end position="113"/>
    </location>
</feature>
<evidence type="ECO:0000256" key="1">
    <source>
        <dbReference type="SAM" id="MobiDB-lite"/>
    </source>
</evidence>
<evidence type="ECO:0000313" key="4">
    <source>
        <dbReference type="Proteomes" id="UP001183390"/>
    </source>
</evidence>
<feature type="region of interest" description="Disordered" evidence="1">
    <location>
        <begin position="26"/>
        <end position="113"/>
    </location>
</feature>
<protein>
    <submittedName>
        <fullName evidence="3">Uncharacterized protein</fullName>
    </submittedName>
</protein>
<dbReference type="Proteomes" id="UP001183390">
    <property type="component" value="Unassembled WGS sequence"/>
</dbReference>
<reference evidence="4" key="1">
    <citation type="submission" date="2023-07" db="EMBL/GenBank/DDBJ databases">
        <title>30 novel species of actinomycetes from the DSMZ collection.</title>
        <authorList>
            <person name="Nouioui I."/>
        </authorList>
    </citation>
    <scope>NUCLEOTIDE SEQUENCE [LARGE SCALE GENOMIC DNA]</scope>
    <source>
        <strain evidence="4">DSM 44743</strain>
    </source>
</reference>
<organism evidence="3 4">
    <name type="scientific">Nocardiopsis lambiniae</name>
    <dbReference type="NCBI Taxonomy" id="3075539"/>
    <lineage>
        <taxon>Bacteria</taxon>
        <taxon>Bacillati</taxon>
        <taxon>Actinomycetota</taxon>
        <taxon>Actinomycetes</taxon>
        <taxon>Streptosporangiales</taxon>
        <taxon>Nocardiopsidaceae</taxon>
        <taxon>Nocardiopsis</taxon>
    </lineage>
</organism>
<gene>
    <name evidence="3" type="ORF">RM479_14890</name>
</gene>
<comment type="caution">
    <text evidence="3">The sequence shown here is derived from an EMBL/GenBank/DDBJ whole genome shotgun (WGS) entry which is preliminary data.</text>
</comment>
<evidence type="ECO:0000313" key="3">
    <source>
        <dbReference type="EMBL" id="MDT0329703.1"/>
    </source>
</evidence>